<evidence type="ECO:0000313" key="1">
    <source>
        <dbReference type="EMBL" id="MFB2717990.1"/>
    </source>
</evidence>
<proteinExistence type="predicted"/>
<reference evidence="1 2" key="1">
    <citation type="submission" date="2024-09" db="EMBL/GenBank/DDBJ databases">
        <title>Draft genome sequences of 6 high pH adapted Marinobacter shengliensis sp. isolated from Mariana forearc serpentinite mud volcanoes.</title>
        <authorList>
            <person name="Elkassas S."/>
            <person name="Serres M."/>
            <person name="Michael N."/>
            <person name="Amina P."/>
            <person name="Teodora Z."/>
            <person name="Julie H."/>
        </authorList>
    </citation>
    <scope>NUCLEOTIDE SEQUENCE [LARGE SCALE GENOMIC DNA]</scope>
    <source>
        <strain evidence="1 2">EB4</strain>
    </source>
</reference>
<keyword evidence="2" id="KW-1185">Reference proteome</keyword>
<gene>
    <name evidence="1" type="ORF">ACE05E_21230</name>
</gene>
<dbReference type="InterPro" id="IPR046592">
    <property type="entry name" value="DUF6650"/>
</dbReference>
<dbReference type="RefSeq" id="WP_138436745.1">
    <property type="nucleotide sequence ID" value="NZ_JBHFLD010000104.1"/>
</dbReference>
<dbReference type="Proteomes" id="UP001576762">
    <property type="component" value="Unassembled WGS sequence"/>
</dbReference>
<dbReference type="EMBL" id="JBHFLD010000104">
    <property type="protein sequence ID" value="MFB2717990.1"/>
    <property type="molecule type" value="Genomic_DNA"/>
</dbReference>
<dbReference type="Pfam" id="PF20355">
    <property type="entry name" value="DUF6650"/>
    <property type="match status" value="1"/>
</dbReference>
<comment type="caution">
    <text evidence="1">The sequence shown here is derived from an EMBL/GenBank/DDBJ whole genome shotgun (WGS) entry which is preliminary data.</text>
</comment>
<name>A0ABV4WCS9_9GAMM</name>
<sequence length="158" mass="17520">MKFERIYKNITGLSCPIFGIQWNAPAIESDEAKNVILFLEDKRVLFNPSHMEDAGHCALSVIEIRSELTKHLQALPSGSNLASALKRMRRACQAFSNNLGHPKFSSFDPAVQTSILERELFKLREKFGVPVAEVAVAYGLDVDDGLASIIPFNNAENT</sequence>
<evidence type="ECO:0000313" key="2">
    <source>
        <dbReference type="Proteomes" id="UP001576762"/>
    </source>
</evidence>
<protein>
    <submittedName>
        <fullName evidence="1">DUF6650 family protein</fullName>
    </submittedName>
</protein>
<organism evidence="1 2">
    <name type="scientific">Marinobacter shengliensis</name>
    <dbReference type="NCBI Taxonomy" id="1389223"/>
    <lineage>
        <taxon>Bacteria</taxon>
        <taxon>Pseudomonadati</taxon>
        <taxon>Pseudomonadota</taxon>
        <taxon>Gammaproteobacteria</taxon>
        <taxon>Pseudomonadales</taxon>
        <taxon>Marinobacteraceae</taxon>
        <taxon>Marinobacter</taxon>
    </lineage>
</organism>
<accession>A0ABV4WCS9</accession>